<comment type="caution">
    <text evidence="1">The sequence shown here is derived from an EMBL/GenBank/DDBJ whole genome shotgun (WGS) entry which is preliminary data.</text>
</comment>
<name>A0ABX2KFH1_9PROT</name>
<evidence type="ECO:0000313" key="2">
    <source>
        <dbReference type="Proteomes" id="UP000605086"/>
    </source>
</evidence>
<protein>
    <submittedName>
        <fullName evidence="1">Uncharacterized protein</fullName>
    </submittedName>
</protein>
<reference evidence="1 2" key="1">
    <citation type="submission" date="2019-10" db="EMBL/GenBank/DDBJ databases">
        <title>Genome sequence of Azospirillum melinis.</title>
        <authorList>
            <person name="Ambrosini A."/>
            <person name="Sant'Anna F.H."/>
            <person name="Cassan F.D."/>
            <person name="Souza E.M."/>
            <person name="Passaglia L.M.P."/>
        </authorList>
    </citation>
    <scope>NUCLEOTIDE SEQUENCE [LARGE SCALE GENOMIC DNA]</scope>
    <source>
        <strain evidence="1 2">TMCY0552</strain>
    </source>
</reference>
<dbReference type="Proteomes" id="UP000605086">
    <property type="component" value="Unassembled WGS sequence"/>
</dbReference>
<organism evidence="1 2">
    <name type="scientific">Azospirillum melinis</name>
    <dbReference type="NCBI Taxonomy" id="328839"/>
    <lineage>
        <taxon>Bacteria</taxon>
        <taxon>Pseudomonadati</taxon>
        <taxon>Pseudomonadota</taxon>
        <taxon>Alphaproteobacteria</taxon>
        <taxon>Rhodospirillales</taxon>
        <taxon>Azospirillaceae</taxon>
        <taxon>Azospirillum</taxon>
    </lineage>
</organism>
<accession>A0ABX2KFH1</accession>
<proteinExistence type="predicted"/>
<sequence length="259" mass="29574">MLSFLNKRPNQDTDNSGPEIQFVTTVDGVEEVAPPRPAQEFIPSWFKSMDSVVSSKKSDCPIERLAHGIGTIKKCPGIHDMMSAGYIIPAWADYIIEYDSDLGTLNWSSPSPWAQISFHSPEQLEGAKPMAEMIRPYRGVLKFESPWRIILPTGYSSLLVAPFYSDPTSPLQIVPGIVDHDSFHVANVLAMFRQYGRGKWMLKRGTPLAQVIPFRRENYRSTVRFADAVDQRRINSERVKLEGSDGRYRTWFWKKKSFR</sequence>
<evidence type="ECO:0000313" key="1">
    <source>
        <dbReference type="EMBL" id="NUB01231.1"/>
    </source>
</evidence>
<dbReference type="RefSeq" id="WP_174472310.1">
    <property type="nucleotide sequence ID" value="NZ_JAGINN010000023.1"/>
</dbReference>
<gene>
    <name evidence="1" type="ORF">GBZ48_18340</name>
</gene>
<keyword evidence="2" id="KW-1185">Reference proteome</keyword>
<dbReference type="EMBL" id="WHOS01000023">
    <property type="protein sequence ID" value="NUB01231.1"/>
    <property type="molecule type" value="Genomic_DNA"/>
</dbReference>